<dbReference type="AlphaFoldDB" id="A0A2S5B8X6"/>
<dbReference type="GO" id="GO:0019287">
    <property type="term" value="P:isopentenyl diphosphate biosynthetic process, mevalonate pathway"/>
    <property type="evidence" value="ECO:0007669"/>
    <property type="project" value="UniProtKB-UniRule"/>
</dbReference>
<evidence type="ECO:0000256" key="8">
    <source>
        <dbReference type="ARBA" id="ARBA00022840"/>
    </source>
</evidence>
<keyword evidence="8" id="KW-0067">ATP-binding</keyword>
<dbReference type="InterPro" id="IPR014721">
    <property type="entry name" value="Ribsml_uS5_D2-typ_fold_subgr"/>
</dbReference>
<organism evidence="14 15">
    <name type="scientific">Rhodotorula taiwanensis</name>
    <dbReference type="NCBI Taxonomy" id="741276"/>
    <lineage>
        <taxon>Eukaryota</taxon>
        <taxon>Fungi</taxon>
        <taxon>Dikarya</taxon>
        <taxon>Basidiomycota</taxon>
        <taxon>Pucciniomycotina</taxon>
        <taxon>Microbotryomycetes</taxon>
        <taxon>Sporidiobolales</taxon>
        <taxon>Sporidiobolaceae</taxon>
        <taxon>Rhodotorula</taxon>
    </lineage>
</organism>
<dbReference type="InterPro" id="IPR035102">
    <property type="entry name" value="Phosphomevalonate_kinase"/>
</dbReference>
<keyword evidence="6" id="KW-0547">Nucleotide-binding</keyword>
<dbReference type="InterPro" id="IPR016005">
    <property type="entry name" value="Erg8"/>
</dbReference>
<comment type="caution">
    <text evidence="14">The sequence shown here is derived from an EMBL/GenBank/DDBJ whole genome shotgun (WGS) entry which is preliminary data.</text>
</comment>
<evidence type="ECO:0000313" key="14">
    <source>
        <dbReference type="EMBL" id="POY73233.1"/>
    </source>
</evidence>
<dbReference type="InterPro" id="IPR036554">
    <property type="entry name" value="GHMP_kinase_C_sf"/>
</dbReference>
<comment type="pathway">
    <text evidence="1 13">Isoprenoid biosynthesis; isopentenyl diphosphate biosynthesis via mevalonate pathway; isopentenyl diphosphate from (R)-mevalonate: step 2/3.</text>
</comment>
<dbReference type="PANTHER" id="PTHR31814:SF2">
    <property type="entry name" value="PHOSPHOMEVALONATE KINASE"/>
    <property type="match status" value="1"/>
</dbReference>
<comment type="catalytic activity">
    <reaction evidence="12">
        <text>(R)-5-phosphomevalonate + ATP = (R)-5-diphosphomevalonate + ADP</text>
        <dbReference type="Rhea" id="RHEA:16341"/>
        <dbReference type="ChEBI" id="CHEBI:30616"/>
        <dbReference type="ChEBI" id="CHEBI:57557"/>
        <dbReference type="ChEBI" id="CHEBI:58146"/>
        <dbReference type="ChEBI" id="CHEBI:456216"/>
        <dbReference type="EC" id="2.7.4.2"/>
    </reaction>
    <physiologicalReaction direction="left-to-right" evidence="12">
        <dbReference type="Rhea" id="RHEA:16342"/>
    </physiologicalReaction>
</comment>
<dbReference type="GO" id="GO:0005524">
    <property type="term" value="F:ATP binding"/>
    <property type="evidence" value="ECO:0007669"/>
    <property type="project" value="UniProtKB-UniRule"/>
</dbReference>
<evidence type="ECO:0000256" key="2">
    <source>
        <dbReference type="ARBA" id="ARBA00006495"/>
    </source>
</evidence>
<evidence type="ECO:0000256" key="4">
    <source>
        <dbReference type="ARBA" id="ARBA00022516"/>
    </source>
</evidence>
<evidence type="ECO:0000256" key="3">
    <source>
        <dbReference type="ARBA" id="ARBA00012958"/>
    </source>
</evidence>
<dbReference type="Gene3D" id="3.30.230.10">
    <property type="match status" value="1"/>
</dbReference>
<evidence type="ECO:0000256" key="9">
    <source>
        <dbReference type="ARBA" id="ARBA00022955"/>
    </source>
</evidence>
<evidence type="ECO:0000256" key="7">
    <source>
        <dbReference type="ARBA" id="ARBA00022777"/>
    </source>
</evidence>
<accession>A0A2S5B8X6</accession>
<dbReference type="STRING" id="741276.A0A2S5B8X6"/>
<keyword evidence="9 13" id="KW-0752">Steroid biosynthesis</keyword>
<evidence type="ECO:0000256" key="12">
    <source>
        <dbReference type="ARBA" id="ARBA00029326"/>
    </source>
</evidence>
<dbReference type="InterPro" id="IPR020568">
    <property type="entry name" value="Ribosomal_Su5_D2-typ_SF"/>
</dbReference>
<dbReference type="Proteomes" id="UP000237144">
    <property type="component" value="Unassembled WGS sequence"/>
</dbReference>
<evidence type="ECO:0000256" key="5">
    <source>
        <dbReference type="ARBA" id="ARBA00022679"/>
    </source>
</evidence>
<keyword evidence="4 13" id="KW-0444">Lipid biosynthesis</keyword>
<dbReference type="GO" id="GO:0010142">
    <property type="term" value="P:farnesyl diphosphate biosynthetic process, mevalonate pathway"/>
    <property type="evidence" value="ECO:0007669"/>
    <property type="project" value="TreeGrafter"/>
</dbReference>
<dbReference type="SUPFAM" id="SSF54211">
    <property type="entry name" value="Ribosomal protein S5 domain 2-like"/>
    <property type="match status" value="1"/>
</dbReference>
<evidence type="ECO:0000256" key="1">
    <source>
        <dbReference type="ARBA" id="ARBA00005017"/>
    </source>
</evidence>
<evidence type="ECO:0000256" key="11">
    <source>
        <dbReference type="ARBA" id="ARBA00023221"/>
    </source>
</evidence>
<keyword evidence="7 13" id="KW-0418">Kinase</keyword>
<keyword evidence="11 13" id="KW-0753">Steroid metabolism</keyword>
<reference evidence="14 15" key="1">
    <citation type="journal article" date="2018" name="Front. Microbiol.">
        <title>Prospects for Fungal Bioremediation of Acidic Radioactive Waste Sites: Characterization and Genome Sequence of Rhodotorula taiwanensis MD1149.</title>
        <authorList>
            <person name="Tkavc R."/>
            <person name="Matrosova V.Y."/>
            <person name="Grichenko O.E."/>
            <person name="Gostincar C."/>
            <person name="Volpe R.P."/>
            <person name="Klimenkova P."/>
            <person name="Gaidamakova E.K."/>
            <person name="Zhou C.E."/>
            <person name="Stewart B.J."/>
            <person name="Lyman M.G."/>
            <person name="Malfatti S.A."/>
            <person name="Rubinfeld B."/>
            <person name="Courtot M."/>
            <person name="Singh J."/>
            <person name="Dalgard C.L."/>
            <person name="Hamilton T."/>
            <person name="Frey K.G."/>
            <person name="Gunde-Cimerman N."/>
            <person name="Dugan L."/>
            <person name="Daly M.J."/>
        </authorList>
    </citation>
    <scope>NUCLEOTIDE SEQUENCE [LARGE SCALE GENOMIC DNA]</scope>
    <source>
        <strain evidence="14 15">MD1149</strain>
    </source>
</reference>
<evidence type="ECO:0000256" key="10">
    <source>
        <dbReference type="ARBA" id="ARBA00023098"/>
    </source>
</evidence>
<dbReference type="EMBL" id="PJQD01000038">
    <property type="protein sequence ID" value="POY73233.1"/>
    <property type="molecule type" value="Genomic_DNA"/>
</dbReference>
<dbReference type="GO" id="GO:0004631">
    <property type="term" value="F:phosphomevalonate kinase activity"/>
    <property type="evidence" value="ECO:0007669"/>
    <property type="project" value="UniProtKB-UniRule"/>
</dbReference>
<dbReference type="GO" id="GO:0006696">
    <property type="term" value="P:ergosterol biosynthetic process"/>
    <property type="evidence" value="ECO:0007669"/>
    <property type="project" value="TreeGrafter"/>
</dbReference>
<keyword evidence="5 13" id="KW-0808">Transferase</keyword>
<proteinExistence type="inferred from homology"/>
<dbReference type="Gene3D" id="3.30.70.890">
    <property type="entry name" value="GHMP kinase, C-terminal domain"/>
    <property type="match status" value="1"/>
</dbReference>
<evidence type="ECO:0000256" key="13">
    <source>
        <dbReference type="PIRNR" id="PIRNR017288"/>
    </source>
</evidence>
<gene>
    <name evidence="14" type="ORF">BMF94_3566</name>
</gene>
<protein>
    <recommendedName>
        <fullName evidence="3 13">Phosphomevalonate kinase</fullName>
        <ecNumber evidence="3 13">2.7.4.2</ecNumber>
    </recommendedName>
</protein>
<dbReference type="PIRSF" id="PIRSF017288">
    <property type="entry name" value="PMK_GHMP_euk"/>
    <property type="match status" value="1"/>
</dbReference>
<dbReference type="EC" id="2.7.4.2" evidence="3 13"/>
<dbReference type="UniPathway" id="UPA00057">
    <property type="reaction ID" value="UER00099"/>
</dbReference>
<dbReference type="PANTHER" id="PTHR31814">
    <property type="match status" value="1"/>
</dbReference>
<sequence length="520" mass="55186">MTTVASCPGKVLLAGGYLVLDRQYRGFVVSTPSRFYTVVRNAANSTNATPSTSGEVDESFPIKVVSPQFDDGRWDFVAKREGGQWRVDPVVREGSSSNPFVHLSVQATLQLASALQPDATFAPLDITIVGSNDFYTQSREDTAPRPFAPLNCTIRNVHKTGLGSSAAMVTSLTSSLFLHWTAGASSADTETALSEAPTSSRLPGPDAATTQLLHNLAQYVHSLAQGKIGSGFDVSAAVYGSQTYRRFAVECLSDLLDRGSSPVLADELVKVLAPGQNAAWSDEATSGSVTPFALPPHTLLLLADVDAGSNTPSMVGKVMQWKKAQPADADRVWNEVARANEGVRDACAALTAAARKDEKAYVDEICRLASISASEWSSSILPVRAAMESILRTRALMREMGEASDVPIEPREQTRLLDACSALPGVVGAGVPGAGGYDAVWVLCLDPASSPSTHASEDNSARPVAAVEALLRSYKEMSVGPLSQSAWVRGGTFEGEAGLLRERLEEVPGLVQAIERAGRY</sequence>
<evidence type="ECO:0000313" key="15">
    <source>
        <dbReference type="Proteomes" id="UP000237144"/>
    </source>
</evidence>
<keyword evidence="15" id="KW-1185">Reference proteome</keyword>
<evidence type="ECO:0000256" key="6">
    <source>
        <dbReference type="ARBA" id="ARBA00022741"/>
    </source>
</evidence>
<name>A0A2S5B8X6_9BASI</name>
<dbReference type="OrthoDB" id="10262935at2759"/>
<dbReference type="GO" id="GO:0005777">
    <property type="term" value="C:peroxisome"/>
    <property type="evidence" value="ECO:0007669"/>
    <property type="project" value="TreeGrafter"/>
</dbReference>
<keyword evidence="10 13" id="KW-0443">Lipid metabolism</keyword>
<comment type="similarity">
    <text evidence="2 13">Belongs to the GHMP kinase family. Mevalonate kinase subfamily.</text>
</comment>